<evidence type="ECO:0000259" key="11">
    <source>
        <dbReference type="SMART" id="SM00382"/>
    </source>
</evidence>
<proteinExistence type="predicted"/>
<dbReference type="InterPro" id="IPR040627">
    <property type="entry name" value="T3SS_ATPase_C"/>
</dbReference>
<evidence type="ECO:0000256" key="6">
    <source>
        <dbReference type="ARBA" id="ARBA00022927"/>
    </source>
</evidence>
<comment type="caution">
    <text evidence="12">The sequence shown here is derived from an EMBL/GenBank/DDBJ whole genome shotgun (WGS) entry which is preliminary data.</text>
</comment>
<dbReference type="InterPro" id="IPR027417">
    <property type="entry name" value="P-loop_NTPase"/>
</dbReference>
<keyword evidence="2" id="KW-0813">Transport</keyword>
<evidence type="ECO:0000256" key="5">
    <source>
        <dbReference type="ARBA" id="ARBA00022840"/>
    </source>
</evidence>
<dbReference type="Pfam" id="PF18269">
    <property type="entry name" value="T3SS_ATPase_C"/>
    <property type="match status" value="1"/>
</dbReference>
<name>A0ABU9RP15_9BURK</name>
<sequence>MIGAAWVEAIERASLVRRTGTVRQLVGQAIEADGPDAAVGELCSIAARHTAEPMMAEVVGVRAGRVTLMPYGSTQGLAAGAVVQALGRVADASVGYALLGRVIDCFGRPLDGLDAPACRETRPLAGVRQNPLQRPPVGQVLETGVRTIDGLLTLGRGQRVGIFAGSGVGKSTLLGMIARTVRADINVIALIGERGREVREFIERQLGEEGLARSVVVVATSDEPALARVRATYLALAIAEYFREAGADVLLTMDSITRFAMARRELGLAAGEPPTARGYTPSVFAELPELCERCGTAPGGGSISALLTVLVEGDDFNEPVSDALRATLDGHLVLSRQLAHQGRFPAIDVLASASRLLGELCTPAQRGLVSETRRVLAMLERNRQIVEIGAYQHGSNPQLDRALQIAPALDSWLRQRVDETAGRDEAYAALQTLLLGAAAGSNETRKAAS</sequence>
<dbReference type="InterPro" id="IPR004100">
    <property type="entry name" value="ATPase_F1/V1/A1_a/bsu_N"/>
</dbReference>
<keyword evidence="6" id="KW-0653">Protein transport</keyword>
<keyword evidence="8" id="KW-0472">Membrane</keyword>
<dbReference type="InterPro" id="IPR050053">
    <property type="entry name" value="ATPase_alpha/beta_chains"/>
</dbReference>
<evidence type="ECO:0000256" key="10">
    <source>
        <dbReference type="ARBA" id="ARBA00034006"/>
    </source>
</evidence>
<keyword evidence="4" id="KW-0547">Nucleotide-binding</keyword>
<dbReference type="Pfam" id="PF00006">
    <property type="entry name" value="ATP-synt_ab"/>
    <property type="match status" value="1"/>
</dbReference>
<dbReference type="EMBL" id="JAYMRV010000002">
    <property type="protein sequence ID" value="MEM5421251.1"/>
    <property type="molecule type" value="Genomic_DNA"/>
</dbReference>
<keyword evidence="9" id="KW-0139">CF(1)</keyword>
<accession>A0ABU9RP15</accession>
<evidence type="ECO:0000256" key="7">
    <source>
        <dbReference type="ARBA" id="ARBA00022967"/>
    </source>
</evidence>
<dbReference type="Pfam" id="PF02874">
    <property type="entry name" value="ATP-synt_ab_N"/>
    <property type="match status" value="1"/>
</dbReference>
<dbReference type="RefSeq" id="WP_342946571.1">
    <property type="nucleotide sequence ID" value="NZ_JAYMRV010000002.1"/>
</dbReference>
<keyword evidence="3" id="KW-0963">Cytoplasm</keyword>
<evidence type="ECO:0000256" key="8">
    <source>
        <dbReference type="ARBA" id="ARBA00023136"/>
    </source>
</evidence>
<keyword evidence="7" id="KW-1278">Translocase</keyword>
<dbReference type="Gene3D" id="3.40.50.12240">
    <property type="match status" value="1"/>
</dbReference>
<evidence type="ECO:0000313" key="13">
    <source>
        <dbReference type="Proteomes" id="UP001489897"/>
    </source>
</evidence>
<protein>
    <submittedName>
        <fullName evidence="12">FliI/YscN family ATPase</fullName>
    </submittedName>
</protein>
<feature type="domain" description="AAA+ ATPase" evidence="11">
    <location>
        <begin position="156"/>
        <end position="338"/>
    </location>
</feature>
<gene>
    <name evidence="12" type="ORF">VSR73_09290</name>
</gene>
<evidence type="ECO:0000256" key="4">
    <source>
        <dbReference type="ARBA" id="ARBA00022741"/>
    </source>
</evidence>
<dbReference type="SUPFAM" id="SSF52540">
    <property type="entry name" value="P-loop containing nucleoside triphosphate hydrolases"/>
    <property type="match status" value="1"/>
</dbReference>
<organism evidence="12 13">
    <name type="scientific">Paraburkholderia ferrariae</name>
    <dbReference type="NCBI Taxonomy" id="386056"/>
    <lineage>
        <taxon>Bacteria</taxon>
        <taxon>Pseudomonadati</taxon>
        <taxon>Pseudomonadota</taxon>
        <taxon>Betaproteobacteria</taxon>
        <taxon>Burkholderiales</taxon>
        <taxon>Burkholderiaceae</taxon>
        <taxon>Paraburkholderia</taxon>
    </lineage>
</organism>
<reference evidence="12 13" key="1">
    <citation type="submission" date="2024-01" db="EMBL/GenBank/DDBJ databases">
        <title>The diversity of rhizobia nodulating Mimosa spp. in eleven states of Brazil covering several biomes is determined by host plant, location, and edaphic factors.</title>
        <authorList>
            <person name="Rouws L."/>
            <person name="Barauna A."/>
            <person name="Beukes C."/>
            <person name="De Faria S.M."/>
            <person name="Gross E."/>
            <person name="Dos Reis Junior F.B."/>
            <person name="Simon M."/>
            <person name="Maluk M."/>
            <person name="Odee D.W."/>
            <person name="Kenicer G."/>
            <person name="Young J.P.W."/>
            <person name="Reis V.M."/>
            <person name="Zilli J."/>
            <person name="James E.K."/>
        </authorList>
    </citation>
    <scope>NUCLEOTIDE SEQUENCE [LARGE SCALE GENOMIC DNA]</scope>
    <source>
        <strain evidence="12 13">JPY167</strain>
    </source>
</reference>
<dbReference type="PROSITE" id="PS00152">
    <property type="entry name" value="ATPASE_ALPHA_BETA"/>
    <property type="match status" value="1"/>
</dbReference>
<keyword evidence="5" id="KW-0067">ATP-binding</keyword>
<dbReference type="NCBIfam" id="TIGR01026">
    <property type="entry name" value="fliI_yscN"/>
    <property type="match status" value="1"/>
</dbReference>
<dbReference type="InterPro" id="IPR020003">
    <property type="entry name" value="ATPase_a/bsu_AS"/>
</dbReference>
<comment type="catalytic activity">
    <reaction evidence="10">
        <text>ATP + H2O + cellular proteinSide 1 = ADP + phosphate + cellular proteinSide 2.</text>
        <dbReference type="EC" id="7.4.2.8"/>
    </reaction>
</comment>
<dbReference type="CDD" id="cd01136">
    <property type="entry name" value="ATPase_flagellum-secretory_path_III"/>
    <property type="match status" value="1"/>
</dbReference>
<evidence type="ECO:0000256" key="9">
    <source>
        <dbReference type="ARBA" id="ARBA00023196"/>
    </source>
</evidence>
<keyword evidence="13" id="KW-1185">Reference proteome</keyword>
<evidence type="ECO:0000256" key="3">
    <source>
        <dbReference type="ARBA" id="ARBA00022490"/>
    </source>
</evidence>
<evidence type="ECO:0000256" key="2">
    <source>
        <dbReference type="ARBA" id="ARBA00022448"/>
    </source>
</evidence>
<dbReference type="SMART" id="SM00382">
    <property type="entry name" value="AAA"/>
    <property type="match status" value="1"/>
</dbReference>
<dbReference type="InterPro" id="IPR000194">
    <property type="entry name" value="ATPase_F1/V1/A1_a/bsu_nucl-bd"/>
</dbReference>
<dbReference type="InterPro" id="IPR003593">
    <property type="entry name" value="AAA+_ATPase"/>
</dbReference>
<evidence type="ECO:0000313" key="12">
    <source>
        <dbReference type="EMBL" id="MEM5421251.1"/>
    </source>
</evidence>
<dbReference type="PANTHER" id="PTHR15184:SF9">
    <property type="entry name" value="SPI-1 TYPE 3 SECRETION SYSTEM ATPASE"/>
    <property type="match status" value="1"/>
</dbReference>
<evidence type="ECO:0000256" key="1">
    <source>
        <dbReference type="ARBA" id="ARBA00004496"/>
    </source>
</evidence>
<dbReference type="Proteomes" id="UP001489897">
    <property type="component" value="Unassembled WGS sequence"/>
</dbReference>
<dbReference type="PANTHER" id="PTHR15184">
    <property type="entry name" value="ATP SYNTHASE"/>
    <property type="match status" value="1"/>
</dbReference>
<comment type="subcellular location">
    <subcellularLocation>
        <location evidence="1">Cytoplasm</location>
    </subcellularLocation>
</comment>
<dbReference type="InterPro" id="IPR005714">
    <property type="entry name" value="ATPase_T3SS_FliI/YscN"/>
</dbReference>
<keyword evidence="9" id="KW-0066">ATP synthesis</keyword>